<reference evidence="1 2" key="1">
    <citation type="submission" date="2018-06" db="EMBL/GenBank/DDBJ databases">
        <title>Thermoflavimicrobium daqus sp. nov., a thermophilic microbe isolated from Moutai-flavour Daqu.</title>
        <authorList>
            <person name="Wang X."/>
            <person name="Zhou H."/>
        </authorList>
    </citation>
    <scope>NUCLEOTIDE SEQUENCE [LARGE SCALE GENOMIC DNA]</scope>
    <source>
        <strain evidence="1 2">FBKL4.011</strain>
    </source>
</reference>
<protein>
    <submittedName>
        <fullName evidence="1">Uncharacterized protein</fullName>
    </submittedName>
</protein>
<dbReference type="Proteomes" id="UP000251213">
    <property type="component" value="Unassembled WGS sequence"/>
</dbReference>
<dbReference type="OrthoDB" id="1682087at2"/>
<comment type="caution">
    <text evidence="1">The sequence shown here is derived from an EMBL/GenBank/DDBJ whole genome shotgun (WGS) entry which is preliminary data.</text>
</comment>
<name>A0A364K598_9BACL</name>
<dbReference type="AlphaFoldDB" id="A0A364K598"/>
<accession>A0A364K598</accession>
<evidence type="ECO:0000313" key="2">
    <source>
        <dbReference type="Proteomes" id="UP000251213"/>
    </source>
</evidence>
<evidence type="ECO:0000313" key="1">
    <source>
        <dbReference type="EMBL" id="RAL24532.1"/>
    </source>
</evidence>
<dbReference type="RefSeq" id="WP_113658903.1">
    <property type="nucleotide sequence ID" value="NZ_KZ845666.1"/>
</dbReference>
<organism evidence="1 2">
    <name type="scientific">Thermoflavimicrobium daqui</name>
    <dbReference type="NCBI Taxonomy" id="2137476"/>
    <lineage>
        <taxon>Bacteria</taxon>
        <taxon>Bacillati</taxon>
        <taxon>Bacillota</taxon>
        <taxon>Bacilli</taxon>
        <taxon>Bacillales</taxon>
        <taxon>Thermoactinomycetaceae</taxon>
        <taxon>Thermoflavimicrobium</taxon>
    </lineage>
</organism>
<gene>
    <name evidence="1" type="ORF">DL897_09490</name>
</gene>
<sequence length="150" mass="18162">MARLEYRLLDEEKGFPIISFYSQISKEEVLLRFACDYFVQDHKSYEVTSCAIEEGVYIIYVRVDPEKKIVDSQLTFMPNWDGIRIELRHYQRGVKEDKLVHRFHFHDWQEALAHLLSNFLYLEEVEWERVVSEIDENRKVYVYYARPTSN</sequence>
<keyword evidence="2" id="KW-1185">Reference proteome</keyword>
<dbReference type="EMBL" id="QJKK01000004">
    <property type="protein sequence ID" value="RAL24532.1"/>
    <property type="molecule type" value="Genomic_DNA"/>
</dbReference>
<reference evidence="1 2" key="2">
    <citation type="submission" date="2018-06" db="EMBL/GenBank/DDBJ databases">
        <authorList>
            <person name="Zhirakovskaya E."/>
        </authorList>
    </citation>
    <scope>NUCLEOTIDE SEQUENCE [LARGE SCALE GENOMIC DNA]</scope>
    <source>
        <strain evidence="1 2">FBKL4.011</strain>
    </source>
</reference>
<proteinExistence type="predicted"/>